<dbReference type="PANTHER" id="PTHR10782:SF4">
    <property type="entry name" value="TONALLI, ISOFORM E"/>
    <property type="match status" value="1"/>
</dbReference>
<dbReference type="PANTHER" id="PTHR10782">
    <property type="entry name" value="ZINC FINGER MIZ DOMAIN-CONTAINING PROTEIN"/>
    <property type="match status" value="1"/>
</dbReference>
<dbReference type="InterPro" id="IPR013083">
    <property type="entry name" value="Znf_RING/FYVE/PHD"/>
</dbReference>
<dbReference type="InterPro" id="IPR004181">
    <property type="entry name" value="Znf_MIZ"/>
</dbReference>
<evidence type="ECO:0000256" key="5">
    <source>
        <dbReference type="SAM" id="MobiDB-lite"/>
    </source>
</evidence>
<evidence type="ECO:0000256" key="4">
    <source>
        <dbReference type="PROSITE-ProRule" id="PRU00452"/>
    </source>
</evidence>
<dbReference type="CDD" id="cd16650">
    <property type="entry name" value="SP-RING_PIAS-like"/>
    <property type="match status" value="1"/>
</dbReference>
<evidence type="ECO:0000259" key="6">
    <source>
        <dbReference type="PROSITE" id="PS51044"/>
    </source>
</evidence>
<dbReference type="Gene3D" id="3.30.40.10">
    <property type="entry name" value="Zinc/RING finger domain, C3HC4 (zinc finger)"/>
    <property type="match status" value="1"/>
</dbReference>
<reference evidence="7 8" key="1">
    <citation type="submission" date="2014-08" db="EMBL/GenBank/DDBJ databases">
        <authorList>
            <person name="Sibley D."/>
            <person name="Venepally P."/>
            <person name="Karamycheva S."/>
            <person name="Hadjithomas M."/>
            <person name="Khan A."/>
            <person name="Brunk B."/>
            <person name="Roos D."/>
            <person name="Caler E."/>
            <person name="Lorenzi H."/>
        </authorList>
    </citation>
    <scope>NUCLEOTIDE SEQUENCE [LARGE SCALE GENOMIC DNA]</scope>
    <source>
        <strain evidence="7 8">VAND</strain>
    </source>
</reference>
<dbReference type="GO" id="GO:0016925">
    <property type="term" value="P:protein sumoylation"/>
    <property type="evidence" value="ECO:0007669"/>
    <property type="project" value="TreeGrafter"/>
</dbReference>
<keyword evidence="2 4" id="KW-0863">Zinc-finger</keyword>
<dbReference type="GO" id="GO:0000785">
    <property type="term" value="C:chromatin"/>
    <property type="evidence" value="ECO:0007669"/>
    <property type="project" value="TreeGrafter"/>
</dbReference>
<evidence type="ECO:0000256" key="2">
    <source>
        <dbReference type="ARBA" id="ARBA00022771"/>
    </source>
</evidence>
<evidence type="ECO:0000313" key="7">
    <source>
        <dbReference type="EMBL" id="KFH09271.1"/>
    </source>
</evidence>
<feature type="region of interest" description="Disordered" evidence="5">
    <location>
        <begin position="273"/>
        <end position="305"/>
    </location>
</feature>
<gene>
    <name evidence="7" type="ORF">TGVAND_278640A</name>
</gene>
<dbReference type="EMBL" id="AEYJ02000551">
    <property type="protein sequence ID" value="KFH09271.1"/>
    <property type="molecule type" value="Genomic_DNA"/>
</dbReference>
<comment type="caution">
    <text evidence="7">The sequence shown here is derived from an EMBL/GenBank/DDBJ whole genome shotgun (WGS) entry which is preliminary data.</text>
</comment>
<dbReference type="AlphaFoldDB" id="A0A086Q9I9"/>
<feature type="compositionally biased region" description="Basic and acidic residues" evidence="5">
    <location>
        <begin position="296"/>
        <end position="305"/>
    </location>
</feature>
<feature type="domain" description="SP-RING-type" evidence="6">
    <location>
        <begin position="162"/>
        <end position="249"/>
    </location>
</feature>
<dbReference type="VEuPathDB" id="ToxoDB:TGVAND_278640A"/>
<dbReference type="GO" id="GO:0008270">
    <property type="term" value="F:zinc ion binding"/>
    <property type="evidence" value="ECO:0007669"/>
    <property type="project" value="UniProtKB-KW"/>
</dbReference>
<dbReference type="GO" id="GO:0061665">
    <property type="term" value="F:SUMO ligase activity"/>
    <property type="evidence" value="ECO:0007669"/>
    <property type="project" value="TreeGrafter"/>
</dbReference>
<name>A0A086Q9I9_TOXGO</name>
<evidence type="ECO:0000313" key="8">
    <source>
        <dbReference type="Proteomes" id="UP000028840"/>
    </source>
</evidence>
<dbReference type="PROSITE" id="PS51044">
    <property type="entry name" value="ZF_SP_RING"/>
    <property type="match status" value="1"/>
</dbReference>
<evidence type="ECO:0000256" key="3">
    <source>
        <dbReference type="ARBA" id="ARBA00022833"/>
    </source>
</evidence>
<keyword evidence="1" id="KW-0479">Metal-binding</keyword>
<evidence type="ECO:0000256" key="1">
    <source>
        <dbReference type="ARBA" id="ARBA00022723"/>
    </source>
</evidence>
<proteinExistence type="predicted"/>
<keyword evidence="3" id="KW-0862">Zinc</keyword>
<accession>A0A086Q9I9</accession>
<dbReference type="Pfam" id="PF02891">
    <property type="entry name" value="zf-MIZ"/>
    <property type="match status" value="1"/>
</dbReference>
<reference evidence="7 8" key="2">
    <citation type="journal article" date="2015" name="Eukaryot. Cell">
        <title>Genetic mapping reveals that sinefungin resistance in Toxoplasma gondii is controlled by a putative amino acid transporter locus that can be used as a negative selectable marker.</title>
        <authorList>
            <person name="Behnke M.S."/>
            <person name="Khan A."/>
            <person name="Sibley L.D."/>
        </authorList>
    </citation>
    <scope>NUCLEOTIDE SEQUENCE [LARGE SCALE GENOMIC DNA]</scope>
    <source>
        <strain evidence="7 8">VAND</strain>
    </source>
</reference>
<protein>
    <submittedName>
        <fullName evidence="7">MIZ/SP-RING zinc finger domain-containing protein</fullName>
    </submittedName>
</protein>
<dbReference type="OrthoDB" id="28127at2759"/>
<dbReference type="Proteomes" id="UP000028840">
    <property type="component" value="Unassembled WGS sequence"/>
</dbReference>
<sequence length="329" mass="37258">MNIIINGRVEETVAAPSWEHKRRDMPIPLSSLGTKAGQIGELSHALIRAWRVSRAIYKLPKRMFRETRSSFRGSAVLPDMFCTQITHYLKNSRNRVEFSWTNYDEPQMFHLGVFLCDSKSPETLANQVWQSGQVKEAEAEKRVLAIINNRTGNAAKSDDSDDDDDVMCLEVTRRIKLLCPVTFMRIEVPCRGRACMHLQCYDLSGYLLVTRNTKAFNTRWKCPECHLYVRPDELVIDGFVQKILSGTEEEASVVELQPDASYRVVTEDELKEESKRAEKQRQLASGGQAGASSPEGDVKASQDGPAKKAFEVVEMCKTLPTESFIAERF</sequence>
<organism evidence="7 8">
    <name type="scientific">Toxoplasma gondii VAND</name>
    <dbReference type="NCBI Taxonomy" id="933077"/>
    <lineage>
        <taxon>Eukaryota</taxon>
        <taxon>Sar</taxon>
        <taxon>Alveolata</taxon>
        <taxon>Apicomplexa</taxon>
        <taxon>Conoidasida</taxon>
        <taxon>Coccidia</taxon>
        <taxon>Eucoccidiorida</taxon>
        <taxon>Eimeriorina</taxon>
        <taxon>Sarcocystidae</taxon>
        <taxon>Toxoplasma</taxon>
    </lineage>
</organism>